<feature type="binding site" evidence="12">
    <location>
        <position position="132"/>
    </location>
    <ligand>
        <name>Zn(2+)</name>
        <dbReference type="ChEBI" id="CHEBI:29105"/>
        <note>catalytic</note>
    </ligand>
</feature>
<keyword evidence="5 12" id="KW-0812">Transmembrane</keyword>
<keyword evidence="6 12" id="KW-0479">Metal-binding</keyword>
<evidence type="ECO:0000256" key="9">
    <source>
        <dbReference type="ARBA" id="ARBA00022989"/>
    </source>
</evidence>
<comment type="subcellular location">
    <subcellularLocation>
        <location evidence="1 12">Cell membrane</location>
        <topology evidence="1 12">Multi-pass membrane protein</topology>
    </subcellularLocation>
</comment>
<keyword evidence="12" id="KW-0346">Stress response</keyword>
<feature type="active site" evidence="12">
    <location>
        <position position="129"/>
    </location>
</feature>
<keyword evidence="4 12" id="KW-0645">Protease</keyword>
<comment type="caution">
    <text evidence="14">The sequence shown here is derived from an EMBL/GenBank/DDBJ whole genome shotgun (WGS) entry which is preliminary data.</text>
</comment>
<dbReference type="PANTHER" id="PTHR43221">
    <property type="entry name" value="PROTEASE HTPX"/>
    <property type="match status" value="1"/>
</dbReference>
<dbReference type="CDD" id="cd07336">
    <property type="entry name" value="M48B_HtpX_like"/>
    <property type="match status" value="1"/>
</dbReference>
<keyword evidence="11 12" id="KW-0472">Membrane</keyword>
<evidence type="ECO:0000256" key="3">
    <source>
        <dbReference type="ARBA" id="ARBA00022475"/>
    </source>
</evidence>
<dbReference type="InterPro" id="IPR001915">
    <property type="entry name" value="Peptidase_M48"/>
</dbReference>
<protein>
    <recommendedName>
        <fullName evidence="12">Protease HtpX</fullName>
        <ecNumber evidence="12">3.4.24.-</ecNumber>
    </recommendedName>
    <alternativeName>
        <fullName evidence="12">Heat shock protein HtpX</fullName>
    </alternativeName>
</protein>
<evidence type="ECO:0000256" key="8">
    <source>
        <dbReference type="ARBA" id="ARBA00022833"/>
    </source>
</evidence>
<feature type="binding site" evidence="12">
    <location>
        <position position="200"/>
    </location>
    <ligand>
        <name>Zn(2+)</name>
        <dbReference type="ChEBI" id="CHEBI:29105"/>
        <note>catalytic</note>
    </ligand>
</feature>
<feature type="transmembrane region" description="Helical" evidence="12">
    <location>
        <begin position="35"/>
        <end position="56"/>
    </location>
</feature>
<reference evidence="14 15" key="1">
    <citation type="submission" date="2015-11" db="EMBL/GenBank/DDBJ databases">
        <title>Genomic analysis of 38 Legionella species identifies large and diverse effector repertoires.</title>
        <authorList>
            <person name="Burstein D."/>
            <person name="Amaro F."/>
            <person name="Zusman T."/>
            <person name="Lifshitz Z."/>
            <person name="Cohen O."/>
            <person name="Gilbert J.A."/>
            <person name="Pupko T."/>
            <person name="Shuman H.A."/>
            <person name="Segal G."/>
        </authorList>
    </citation>
    <scope>NUCLEOTIDE SEQUENCE [LARGE SCALE GENOMIC DNA]</scope>
    <source>
        <strain evidence="14 15">BL-540</strain>
    </source>
</reference>
<evidence type="ECO:0000256" key="2">
    <source>
        <dbReference type="ARBA" id="ARBA00009779"/>
    </source>
</evidence>
<gene>
    <name evidence="12 14" type="primary">htpX</name>
    <name evidence="14" type="ORF">Ljor_1008</name>
</gene>
<keyword evidence="8 12" id="KW-0862">Zinc</keyword>
<keyword evidence="3 12" id="KW-1003">Cell membrane</keyword>
<evidence type="ECO:0000256" key="12">
    <source>
        <dbReference type="HAMAP-Rule" id="MF_00188"/>
    </source>
</evidence>
<comment type="cofactor">
    <cofactor evidence="12">
        <name>Zn(2+)</name>
        <dbReference type="ChEBI" id="CHEBI:29105"/>
    </cofactor>
    <text evidence="12">Binds 1 zinc ion per subunit.</text>
</comment>
<feature type="transmembrane region" description="Helical" evidence="12">
    <location>
        <begin position="139"/>
        <end position="160"/>
    </location>
</feature>
<dbReference type="OrthoDB" id="15218at2"/>
<proteinExistence type="inferred from homology"/>
<evidence type="ECO:0000259" key="13">
    <source>
        <dbReference type="Pfam" id="PF01435"/>
    </source>
</evidence>
<evidence type="ECO:0000313" key="14">
    <source>
        <dbReference type="EMBL" id="KTD16702.1"/>
    </source>
</evidence>
<feature type="binding site" evidence="12">
    <location>
        <position position="128"/>
    </location>
    <ligand>
        <name>Zn(2+)</name>
        <dbReference type="ChEBI" id="CHEBI:29105"/>
        <note>catalytic</note>
    </ligand>
</feature>
<dbReference type="Proteomes" id="UP000055035">
    <property type="component" value="Unassembled WGS sequence"/>
</dbReference>
<dbReference type="EC" id="3.4.24.-" evidence="12"/>
<dbReference type="Gene3D" id="3.30.2010.10">
    <property type="entry name" value="Metalloproteases ('zincins'), catalytic domain"/>
    <property type="match status" value="1"/>
</dbReference>
<keyword evidence="7 12" id="KW-0378">Hydrolase</keyword>
<evidence type="ECO:0000256" key="1">
    <source>
        <dbReference type="ARBA" id="ARBA00004651"/>
    </source>
</evidence>
<dbReference type="STRING" id="456.Ljor_1008"/>
<evidence type="ECO:0000313" key="15">
    <source>
        <dbReference type="Proteomes" id="UP000055035"/>
    </source>
</evidence>
<dbReference type="Pfam" id="PF01435">
    <property type="entry name" value="Peptidase_M48"/>
    <property type="match status" value="1"/>
</dbReference>
<accession>A0A0W0V982</accession>
<dbReference type="GO" id="GO:0006508">
    <property type="term" value="P:proteolysis"/>
    <property type="evidence" value="ECO:0007669"/>
    <property type="project" value="UniProtKB-KW"/>
</dbReference>
<dbReference type="EMBL" id="LNYJ01000011">
    <property type="protein sequence ID" value="KTD16702.1"/>
    <property type="molecule type" value="Genomic_DNA"/>
</dbReference>
<evidence type="ECO:0000256" key="4">
    <source>
        <dbReference type="ARBA" id="ARBA00022670"/>
    </source>
</evidence>
<organism evidence="14 15">
    <name type="scientific">Legionella jordanis</name>
    <dbReference type="NCBI Taxonomy" id="456"/>
    <lineage>
        <taxon>Bacteria</taxon>
        <taxon>Pseudomonadati</taxon>
        <taxon>Pseudomonadota</taxon>
        <taxon>Gammaproteobacteria</taxon>
        <taxon>Legionellales</taxon>
        <taxon>Legionellaceae</taxon>
        <taxon>Legionella</taxon>
    </lineage>
</organism>
<evidence type="ECO:0000256" key="7">
    <source>
        <dbReference type="ARBA" id="ARBA00022801"/>
    </source>
</evidence>
<keyword evidence="10 12" id="KW-0482">Metalloprotease</keyword>
<feature type="transmembrane region" description="Helical" evidence="12">
    <location>
        <begin position="172"/>
        <end position="191"/>
    </location>
</feature>
<keyword evidence="15" id="KW-1185">Reference proteome</keyword>
<evidence type="ECO:0000256" key="6">
    <source>
        <dbReference type="ARBA" id="ARBA00022723"/>
    </source>
</evidence>
<dbReference type="NCBIfam" id="NF002826">
    <property type="entry name" value="PRK03001.1"/>
    <property type="match status" value="1"/>
</dbReference>
<dbReference type="PANTHER" id="PTHR43221:SF1">
    <property type="entry name" value="PROTEASE HTPX"/>
    <property type="match status" value="1"/>
</dbReference>
<name>A0A0W0V982_9GAMM</name>
<sequence>MNNVKTFILLAALTALLLVIGNALAGKAGLIIALIFALIMNFSAYWFSDSIVLSMYNAQPLDTRHPVYSIVNQLAHKAQIPMPKVYVVDSAVPNAFATGRNPQHASIAVTTGLLNQLSQEELIGVLAHELSHVTHRDTLISVIAATLAGAISGIANMFMWTSMFSNSEEDRPHPFVGLLLMILAPLAAALVQMAVSRSREYEADAGGAKLCGEPLWLANALAKLEMSNQQGQFQQAEAHPTTAHLFIVNPLSGEGLTHLFATHPPIADRIQRLQEMARGFRGYR</sequence>
<evidence type="ECO:0000256" key="11">
    <source>
        <dbReference type="ARBA" id="ARBA00023136"/>
    </source>
</evidence>
<comment type="similarity">
    <text evidence="2 12">Belongs to the peptidase M48B family.</text>
</comment>
<evidence type="ECO:0000256" key="10">
    <source>
        <dbReference type="ARBA" id="ARBA00023049"/>
    </source>
</evidence>
<dbReference type="GO" id="GO:0005886">
    <property type="term" value="C:plasma membrane"/>
    <property type="evidence" value="ECO:0007669"/>
    <property type="project" value="UniProtKB-SubCell"/>
</dbReference>
<dbReference type="HAMAP" id="MF_00188">
    <property type="entry name" value="Pept_M48_protease_HtpX"/>
    <property type="match status" value="1"/>
</dbReference>
<evidence type="ECO:0000256" key="5">
    <source>
        <dbReference type="ARBA" id="ARBA00022692"/>
    </source>
</evidence>
<dbReference type="AlphaFoldDB" id="A0A0W0V982"/>
<dbReference type="InterPro" id="IPR050083">
    <property type="entry name" value="HtpX_protease"/>
</dbReference>
<dbReference type="InterPro" id="IPR022919">
    <property type="entry name" value="Pept_M48_protease_HtpX"/>
</dbReference>
<keyword evidence="9 12" id="KW-1133">Transmembrane helix</keyword>
<dbReference type="PATRIC" id="fig|456.5.peg.1071"/>
<feature type="domain" description="Peptidase M48" evidence="13">
    <location>
        <begin position="67"/>
        <end position="276"/>
    </location>
</feature>
<dbReference type="GO" id="GO:0004222">
    <property type="term" value="F:metalloendopeptidase activity"/>
    <property type="evidence" value="ECO:0007669"/>
    <property type="project" value="UniProtKB-UniRule"/>
</dbReference>
<dbReference type="GO" id="GO:0008270">
    <property type="term" value="F:zinc ion binding"/>
    <property type="evidence" value="ECO:0007669"/>
    <property type="project" value="UniProtKB-UniRule"/>
</dbReference>